<keyword evidence="4" id="KW-0067">ATP-binding</keyword>
<evidence type="ECO:0000256" key="6">
    <source>
        <dbReference type="ARBA" id="ARBA00023242"/>
    </source>
</evidence>
<feature type="region of interest" description="Disordered" evidence="8">
    <location>
        <begin position="383"/>
        <end position="413"/>
    </location>
</feature>
<dbReference type="CDD" id="cd19492">
    <property type="entry name" value="Rad51C"/>
    <property type="match status" value="1"/>
</dbReference>
<sequence length="413" mass="45290">MGYFTAGNNKAMLLLVSCVAMCDSYFEKVRAELYLQGMLGHWSRRDVWSCRQQLAGQMQRPVSSLSLSPSVKVKLAGAGFQFTAELLQFTPAQLRAETALSQEEALEVLQAVRTGGGEEGAGAPLTALELLLQEEDFQSIMTFSSQLDDALGGGLPVGRMTEICGAPGVGKTQLCLQLSVNVQVPQCFGGLEGQVIYIDTEGSFLLQRVVDIADAAVRHCSLLVEDDEQRAAVTTFSVETVLSNIFLVRCRDYVELLAELHLLPGFLLEHPRVRLLVIDSVAFPFRQLFDELSQRTRLLNSLAQQLIAIATTHHVGVVITNQMTTRVRGSQSQLVPALGESWGHASSIRLLLHWQGCQQLATILKSPGHMEADIQYQITSAGFRDTSQSEQPQSKRPRTHSDQSAATQRDTSC</sequence>
<dbReference type="InterPro" id="IPR003593">
    <property type="entry name" value="AAA+_ATPase"/>
</dbReference>
<dbReference type="InParanoid" id="A0A6P7IKX7"/>
<evidence type="ECO:0000313" key="12">
    <source>
        <dbReference type="RefSeq" id="XP_028265471.1"/>
    </source>
</evidence>
<evidence type="ECO:0000256" key="2">
    <source>
        <dbReference type="ARBA" id="ARBA00022741"/>
    </source>
</evidence>
<dbReference type="CTD" id="5889"/>
<dbReference type="GO" id="GO:0033065">
    <property type="term" value="C:Rad51C-XRCC3 complex"/>
    <property type="evidence" value="ECO:0007669"/>
    <property type="project" value="TreeGrafter"/>
</dbReference>
<keyword evidence="5" id="KW-0234">DNA repair</keyword>
<feature type="domain" description="RecA family profile 1" evidence="10">
    <location>
        <begin position="136"/>
        <end position="323"/>
    </location>
</feature>
<dbReference type="InterPro" id="IPR013632">
    <property type="entry name" value="Rad51_C"/>
</dbReference>
<dbReference type="InterPro" id="IPR027417">
    <property type="entry name" value="P-loop_NTPase"/>
</dbReference>
<name>A0A6P7IKX7_9TELE</name>
<dbReference type="RefSeq" id="XP_028265471.1">
    <property type="nucleotide sequence ID" value="XM_028409670.1"/>
</dbReference>
<reference evidence="12" key="1">
    <citation type="submission" date="2025-08" db="UniProtKB">
        <authorList>
            <consortium name="RefSeq"/>
        </authorList>
    </citation>
    <scope>IDENTIFICATION</scope>
</reference>
<dbReference type="InterPro" id="IPR020588">
    <property type="entry name" value="RecA_ATP-bd"/>
</dbReference>
<dbReference type="AlphaFoldDB" id="A0A6P7IKX7"/>
<dbReference type="GeneID" id="114438376"/>
<dbReference type="GO" id="GO:0000400">
    <property type="term" value="F:four-way junction DNA binding"/>
    <property type="evidence" value="ECO:0007669"/>
    <property type="project" value="TreeGrafter"/>
</dbReference>
<feature type="compositionally biased region" description="Polar residues" evidence="8">
    <location>
        <begin position="402"/>
        <end position="413"/>
    </location>
</feature>
<keyword evidence="2" id="KW-0547">Nucleotide-binding</keyword>
<dbReference type="GO" id="GO:0000707">
    <property type="term" value="P:meiotic DNA recombinase assembly"/>
    <property type="evidence" value="ECO:0007669"/>
    <property type="project" value="TreeGrafter"/>
</dbReference>
<dbReference type="GO" id="GO:0008821">
    <property type="term" value="F:crossover junction DNA endonuclease activity"/>
    <property type="evidence" value="ECO:0007669"/>
    <property type="project" value="TreeGrafter"/>
</dbReference>
<dbReference type="Proteomes" id="UP000515145">
    <property type="component" value="Chromosome 7"/>
</dbReference>
<feature type="chain" id="PRO_5028177057" description="DNA repair protein RAD51 homolog 3" evidence="9">
    <location>
        <begin position="32"/>
        <end position="413"/>
    </location>
</feature>
<evidence type="ECO:0000256" key="7">
    <source>
        <dbReference type="ARBA" id="ARBA00040674"/>
    </source>
</evidence>
<feature type="compositionally biased region" description="Polar residues" evidence="8">
    <location>
        <begin position="383"/>
        <end position="394"/>
    </location>
</feature>
<evidence type="ECO:0000256" key="1">
    <source>
        <dbReference type="ARBA" id="ARBA00004123"/>
    </source>
</evidence>
<keyword evidence="6" id="KW-0539">Nucleus</keyword>
<accession>A0A6P7IKX7</accession>
<evidence type="ECO:0000259" key="10">
    <source>
        <dbReference type="PROSITE" id="PS50162"/>
    </source>
</evidence>
<feature type="signal peptide" evidence="9">
    <location>
        <begin position="1"/>
        <end position="31"/>
    </location>
</feature>
<dbReference type="GO" id="GO:0005524">
    <property type="term" value="F:ATP binding"/>
    <property type="evidence" value="ECO:0007669"/>
    <property type="project" value="UniProtKB-KW"/>
</dbReference>
<protein>
    <recommendedName>
        <fullName evidence="7">DNA repair protein RAD51 homolog 3</fullName>
    </recommendedName>
</protein>
<evidence type="ECO:0000256" key="4">
    <source>
        <dbReference type="ARBA" id="ARBA00022840"/>
    </source>
</evidence>
<dbReference type="GO" id="GO:0033063">
    <property type="term" value="C:Rad51B-Rad51C-Rad51D-XRCC2 complex"/>
    <property type="evidence" value="ECO:0007669"/>
    <property type="project" value="TreeGrafter"/>
</dbReference>
<dbReference type="GO" id="GO:0005657">
    <property type="term" value="C:replication fork"/>
    <property type="evidence" value="ECO:0007669"/>
    <property type="project" value="TreeGrafter"/>
</dbReference>
<dbReference type="PANTHER" id="PTHR46239">
    <property type="entry name" value="DNA REPAIR PROTEIN RAD51 HOMOLOG 3 RAD51C"/>
    <property type="match status" value="1"/>
</dbReference>
<evidence type="ECO:0000313" key="11">
    <source>
        <dbReference type="Proteomes" id="UP000515145"/>
    </source>
</evidence>
<dbReference type="SUPFAM" id="SSF52540">
    <property type="entry name" value="P-loop containing nucleoside triphosphate hydrolases"/>
    <property type="match status" value="1"/>
</dbReference>
<evidence type="ECO:0000256" key="9">
    <source>
        <dbReference type="SAM" id="SignalP"/>
    </source>
</evidence>
<evidence type="ECO:0000256" key="3">
    <source>
        <dbReference type="ARBA" id="ARBA00022763"/>
    </source>
</evidence>
<comment type="subcellular location">
    <subcellularLocation>
        <location evidence="1">Nucleus</location>
    </subcellularLocation>
</comment>
<dbReference type="GO" id="GO:0140664">
    <property type="term" value="F:ATP-dependent DNA damage sensor activity"/>
    <property type="evidence" value="ECO:0007669"/>
    <property type="project" value="InterPro"/>
</dbReference>
<dbReference type="OrthoDB" id="5957327at2759"/>
<keyword evidence="3" id="KW-0227">DNA damage</keyword>
<evidence type="ECO:0000256" key="5">
    <source>
        <dbReference type="ARBA" id="ARBA00023204"/>
    </source>
</evidence>
<dbReference type="PROSITE" id="PS50162">
    <property type="entry name" value="RECA_2"/>
    <property type="match status" value="1"/>
</dbReference>
<dbReference type="GO" id="GO:0007131">
    <property type="term" value="P:reciprocal meiotic recombination"/>
    <property type="evidence" value="ECO:0007669"/>
    <property type="project" value="TreeGrafter"/>
</dbReference>
<keyword evidence="11" id="KW-1185">Reference proteome</keyword>
<evidence type="ECO:0000256" key="8">
    <source>
        <dbReference type="SAM" id="MobiDB-lite"/>
    </source>
</evidence>
<dbReference type="Gene3D" id="3.40.50.300">
    <property type="entry name" value="P-loop containing nucleotide triphosphate hydrolases"/>
    <property type="match status" value="1"/>
</dbReference>
<dbReference type="PANTHER" id="PTHR46239:SF1">
    <property type="entry name" value="DNA REPAIR PROTEIN RAD51 HOMOLOG 3"/>
    <property type="match status" value="1"/>
</dbReference>
<gene>
    <name evidence="12" type="primary">rad51c</name>
</gene>
<organism evidence="11 12">
    <name type="scientific">Parambassis ranga</name>
    <name type="common">Indian glassy fish</name>
    <dbReference type="NCBI Taxonomy" id="210632"/>
    <lineage>
        <taxon>Eukaryota</taxon>
        <taxon>Metazoa</taxon>
        <taxon>Chordata</taxon>
        <taxon>Craniata</taxon>
        <taxon>Vertebrata</taxon>
        <taxon>Euteleostomi</taxon>
        <taxon>Actinopterygii</taxon>
        <taxon>Neopterygii</taxon>
        <taxon>Teleostei</taxon>
        <taxon>Neoteleostei</taxon>
        <taxon>Acanthomorphata</taxon>
        <taxon>Ovalentaria</taxon>
        <taxon>Ambassidae</taxon>
        <taxon>Parambassis</taxon>
    </lineage>
</organism>
<dbReference type="SMART" id="SM00382">
    <property type="entry name" value="AAA"/>
    <property type="match status" value="1"/>
</dbReference>
<dbReference type="Pfam" id="PF08423">
    <property type="entry name" value="Rad51"/>
    <property type="match status" value="1"/>
</dbReference>
<keyword evidence="9" id="KW-0732">Signal</keyword>
<proteinExistence type="predicted"/>
<dbReference type="InterPro" id="IPR052093">
    <property type="entry name" value="HR_Repair_Mediator"/>
</dbReference>